<dbReference type="AlphaFoldDB" id="Q21WM1"/>
<dbReference type="EMBL" id="CP000267">
    <property type="protein sequence ID" value="ABD69832.1"/>
    <property type="molecule type" value="Genomic_DNA"/>
</dbReference>
<evidence type="ECO:0000313" key="2">
    <source>
        <dbReference type="EMBL" id="ABD69832.1"/>
    </source>
</evidence>
<organism evidence="2 3">
    <name type="scientific">Albidiferax ferrireducens (strain ATCC BAA-621 / DSM 15236 / T118)</name>
    <name type="common">Rhodoferax ferrireducens</name>
    <dbReference type="NCBI Taxonomy" id="338969"/>
    <lineage>
        <taxon>Bacteria</taxon>
        <taxon>Pseudomonadati</taxon>
        <taxon>Pseudomonadota</taxon>
        <taxon>Betaproteobacteria</taxon>
        <taxon>Burkholderiales</taxon>
        <taxon>Comamonadaceae</taxon>
        <taxon>Rhodoferax</taxon>
    </lineage>
</organism>
<dbReference type="OrthoDB" id="8904387at2"/>
<feature type="signal peptide" evidence="1">
    <location>
        <begin position="1"/>
        <end position="24"/>
    </location>
</feature>
<keyword evidence="1" id="KW-0732">Signal</keyword>
<gene>
    <name evidence="2" type="ordered locus">Rfer_2108</name>
</gene>
<feature type="chain" id="PRO_5004200727" description="DUF4148 domain-containing protein" evidence="1">
    <location>
        <begin position="25"/>
        <end position="144"/>
    </location>
</feature>
<protein>
    <recommendedName>
        <fullName evidence="4">DUF4148 domain-containing protein</fullName>
    </recommendedName>
</protein>
<name>Q21WM1_ALBFT</name>
<proteinExistence type="predicted"/>
<accession>Q21WM1</accession>
<dbReference type="HOGENOM" id="CLU_1794971_0_0_4"/>
<reference evidence="3" key="1">
    <citation type="submission" date="2006-02" db="EMBL/GenBank/DDBJ databases">
        <title>Complete sequence of chromosome of Rhodoferax ferrireducens DSM 15236.</title>
        <authorList>
            <person name="Copeland A."/>
            <person name="Lucas S."/>
            <person name="Lapidus A."/>
            <person name="Barry K."/>
            <person name="Detter J.C."/>
            <person name="Glavina del Rio T."/>
            <person name="Hammon N."/>
            <person name="Israni S."/>
            <person name="Pitluck S."/>
            <person name="Brettin T."/>
            <person name="Bruce D."/>
            <person name="Han C."/>
            <person name="Tapia R."/>
            <person name="Gilna P."/>
            <person name="Kiss H."/>
            <person name="Schmutz J."/>
            <person name="Larimer F."/>
            <person name="Land M."/>
            <person name="Kyrpides N."/>
            <person name="Ivanova N."/>
            <person name="Richardson P."/>
        </authorList>
    </citation>
    <scope>NUCLEOTIDE SEQUENCE [LARGE SCALE GENOMIC DNA]</scope>
    <source>
        <strain evidence="3">ATCC BAA-621 / DSM 15236 / T118</strain>
    </source>
</reference>
<dbReference type="eggNOG" id="ENOG503499Z">
    <property type="taxonomic scope" value="Bacteria"/>
</dbReference>
<evidence type="ECO:0000313" key="3">
    <source>
        <dbReference type="Proteomes" id="UP000008332"/>
    </source>
</evidence>
<dbReference type="Proteomes" id="UP000008332">
    <property type="component" value="Chromosome"/>
</dbReference>
<sequence>MKRLHIYPLLFSLLFCSTATLVTAQTDTPAATQLTREQVKRDRDEFVRTHSYDPVTENWVLKKGMEPPSGMKTRAEVKAERDAFLRAHRFEPVSGTWVASEKPRDRSTMTRAQVREEARQFHRTHQWDDNTSSWVEKKVDTKKK</sequence>
<keyword evidence="3" id="KW-1185">Reference proteome</keyword>
<dbReference type="RefSeq" id="WP_011464400.1">
    <property type="nucleotide sequence ID" value="NC_007908.1"/>
</dbReference>
<dbReference type="KEGG" id="rfr:Rfer_2108"/>
<evidence type="ECO:0000256" key="1">
    <source>
        <dbReference type="SAM" id="SignalP"/>
    </source>
</evidence>
<evidence type="ECO:0008006" key="4">
    <source>
        <dbReference type="Google" id="ProtNLM"/>
    </source>
</evidence>